<dbReference type="Gene3D" id="3.60.10.10">
    <property type="entry name" value="Endonuclease/exonuclease/phosphatase"/>
    <property type="match status" value="1"/>
</dbReference>
<reference evidence="1 2" key="1">
    <citation type="journal article" date="2018" name="Nat. Ecol. Evol.">
        <title>Pezizomycetes genomes reveal the molecular basis of ectomycorrhizal truffle lifestyle.</title>
        <authorList>
            <person name="Murat C."/>
            <person name="Payen T."/>
            <person name="Noel B."/>
            <person name="Kuo A."/>
            <person name="Morin E."/>
            <person name="Chen J."/>
            <person name="Kohler A."/>
            <person name="Krizsan K."/>
            <person name="Balestrini R."/>
            <person name="Da Silva C."/>
            <person name="Montanini B."/>
            <person name="Hainaut M."/>
            <person name="Levati E."/>
            <person name="Barry K.W."/>
            <person name="Belfiori B."/>
            <person name="Cichocki N."/>
            <person name="Clum A."/>
            <person name="Dockter R.B."/>
            <person name="Fauchery L."/>
            <person name="Guy J."/>
            <person name="Iotti M."/>
            <person name="Le Tacon F."/>
            <person name="Lindquist E.A."/>
            <person name="Lipzen A."/>
            <person name="Malagnac F."/>
            <person name="Mello A."/>
            <person name="Molinier V."/>
            <person name="Miyauchi S."/>
            <person name="Poulain J."/>
            <person name="Riccioni C."/>
            <person name="Rubini A."/>
            <person name="Sitrit Y."/>
            <person name="Splivallo R."/>
            <person name="Traeger S."/>
            <person name="Wang M."/>
            <person name="Zifcakova L."/>
            <person name="Wipf D."/>
            <person name="Zambonelli A."/>
            <person name="Paolocci F."/>
            <person name="Nowrousian M."/>
            <person name="Ottonello S."/>
            <person name="Baldrian P."/>
            <person name="Spatafora J.W."/>
            <person name="Henrissat B."/>
            <person name="Nagy L.G."/>
            <person name="Aury J.M."/>
            <person name="Wincker P."/>
            <person name="Grigoriev I.V."/>
            <person name="Bonfante P."/>
            <person name="Martin F.M."/>
        </authorList>
    </citation>
    <scope>NUCLEOTIDE SEQUENCE [LARGE SCALE GENOMIC DNA]</scope>
    <source>
        <strain evidence="1 2">RN42</strain>
    </source>
</reference>
<sequence length="380" mass="43008">MSHQQPKYSEPFFYDSDRSDPRNRIWKKIVPPFTPHRGLKRGEDISIASWNLNCTSRYAPERVAHALYLLQNYYHKNYQPFAKSRGVFIPPPHLRLVILFQGINRAGFQVILDSPFVQDNFLLSDSHIYTDDVRQSTVTMISKDLPISKVFRVPFRHTKANRDALFVDIAIQNEARARVPPTSPPRPGVPFHDVLRIANTELESHVDSGALLRPYQLAMVQEYLTPAKPQIDPEVIVVGGLLGASMGVTGPDDHHHLPRLFGLRDLWKEHNPTVDEFRPFDLEQQRHEKGKRLGHTFGYQPFGQYRPGRVDKILASGIVSGATVMRMGVGQKCKITSPGDLHYGAREDAVYTSPHYGLTVVVNVPPHHTLPHMQLALSGS</sequence>
<keyword evidence="2" id="KW-1185">Reference proteome</keyword>
<dbReference type="AlphaFoldDB" id="A0A3N4IGH9"/>
<dbReference type="InterPro" id="IPR036691">
    <property type="entry name" value="Endo/exonu/phosph_ase_sf"/>
</dbReference>
<accession>A0A3N4IGH9</accession>
<dbReference type="OrthoDB" id="9975959at2759"/>
<proteinExistence type="predicted"/>
<organism evidence="1 2">
    <name type="scientific">Ascobolus immersus RN42</name>
    <dbReference type="NCBI Taxonomy" id="1160509"/>
    <lineage>
        <taxon>Eukaryota</taxon>
        <taxon>Fungi</taxon>
        <taxon>Dikarya</taxon>
        <taxon>Ascomycota</taxon>
        <taxon>Pezizomycotina</taxon>
        <taxon>Pezizomycetes</taxon>
        <taxon>Pezizales</taxon>
        <taxon>Ascobolaceae</taxon>
        <taxon>Ascobolus</taxon>
    </lineage>
</organism>
<protein>
    <submittedName>
        <fullName evidence="1">Uncharacterized protein</fullName>
    </submittedName>
</protein>
<dbReference type="EMBL" id="ML119658">
    <property type="protein sequence ID" value="RPA84537.1"/>
    <property type="molecule type" value="Genomic_DNA"/>
</dbReference>
<name>A0A3N4IGH9_ASCIM</name>
<evidence type="ECO:0000313" key="1">
    <source>
        <dbReference type="EMBL" id="RPA84537.1"/>
    </source>
</evidence>
<dbReference type="Proteomes" id="UP000275078">
    <property type="component" value="Unassembled WGS sequence"/>
</dbReference>
<evidence type="ECO:0000313" key="2">
    <source>
        <dbReference type="Proteomes" id="UP000275078"/>
    </source>
</evidence>
<gene>
    <name evidence="1" type="ORF">BJ508DRAFT_412608</name>
</gene>